<evidence type="ECO:0000259" key="2">
    <source>
        <dbReference type="Pfam" id="PF02517"/>
    </source>
</evidence>
<dbReference type="GO" id="GO:0004175">
    <property type="term" value="F:endopeptidase activity"/>
    <property type="evidence" value="ECO:0007669"/>
    <property type="project" value="UniProtKB-ARBA"/>
</dbReference>
<keyword evidence="1" id="KW-0812">Transmembrane</keyword>
<feature type="transmembrane region" description="Helical" evidence="1">
    <location>
        <begin position="70"/>
        <end position="94"/>
    </location>
</feature>
<feature type="transmembrane region" description="Helical" evidence="1">
    <location>
        <begin position="198"/>
        <end position="218"/>
    </location>
</feature>
<dbReference type="InterPro" id="IPR003675">
    <property type="entry name" value="Rce1/LyrA-like_dom"/>
</dbReference>
<feature type="transmembrane region" description="Helical" evidence="1">
    <location>
        <begin position="35"/>
        <end position="58"/>
    </location>
</feature>
<name>A0A086P7E4_SPHHM</name>
<feature type="transmembrane region" description="Helical" evidence="1">
    <location>
        <begin position="126"/>
        <end position="146"/>
    </location>
</feature>
<keyword evidence="4" id="KW-1185">Reference proteome</keyword>
<dbReference type="PATRIC" id="fig|1219045.3.peg.2938"/>
<dbReference type="eggNOG" id="COG1266">
    <property type="taxonomic scope" value="Bacteria"/>
</dbReference>
<protein>
    <submittedName>
        <fullName evidence="3">CAAX amino terminal protease self- immunity</fullName>
    </submittedName>
</protein>
<evidence type="ECO:0000256" key="1">
    <source>
        <dbReference type="SAM" id="Phobius"/>
    </source>
</evidence>
<reference evidence="3" key="1">
    <citation type="submission" date="2014-08" db="EMBL/GenBank/DDBJ databases">
        <title>Draft genome sequences of Sphingobium herbicidovorans.</title>
        <authorList>
            <person name="Gan H.M."/>
            <person name="Gan H.Y."/>
            <person name="Savka M.A."/>
        </authorList>
    </citation>
    <scope>NUCLEOTIDE SEQUENCE [LARGE SCALE GENOMIC DNA]</scope>
    <source>
        <strain evidence="3">NBRC 16415</strain>
    </source>
</reference>
<keyword evidence="3" id="KW-0645">Protease</keyword>
<sequence length="293" mass="32240">MSVSKRATVFLILTFVLSWSPIIFASIGGHRDISSAPFSFFIALFGPVVAAVICSLAFEKGHRLNALGLRLRISVWLILAPVIAVALAVMNIAITASLSTHELAGLDGMARQFADLRHQDYSDPRSYLLVMASFTGLTFLGNSVLYTFTEEVGWRGYLYHLWRPFGFWRSSIATGLVWGIWHWPMIYLFGLNYPDHRALGLAIFPISTILFAVILTLVRDRAGSVLAPGILHAGVNSLALIVLVVLDHPTYPWDAVGIGYLAALAAGALVTAAFQQAKPQSFVRHRCWTTQPR</sequence>
<keyword evidence="1" id="KW-0472">Membrane</keyword>
<dbReference type="EMBL" id="JFZA02000033">
    <property type="protein sequence ID" value="KFG89312.1"/>
    <property type="molecule type" value="Genomic_DNA"/>
</dbReference>
<proteinExistence type="predicted"/>
<dbReference type="OrthoDB" id="3693644at2"/>
<keyword evidence="3" id="KW-0378">Hydrolase</keyword>
<dbReference type="Proteomes" id="UP000024284">
    <property type="component" value="Unassembled WGS sequence"/>
</dbReference>
<dbReference type="GO" id="GO:0006508">
    <property type="term" value="P:proteolysis"/>
    <property type="evidence" value="ECO:0007669"/>
    <property type="project" value="UniProtKB-KW"/>
</dbReference>
<organism evidence="3 4">
    <name type="scientific">Sphingobium herbicidovorans (strain ATCC 700291 / DSM 11019 / CCUG 56400 / KCTC 2939 / LMG 18315 / NBRC 16415 / MH)</name>
    <name type="common">Sphingomonas herbicidovorans</name>
    <dbReference type="NCBI Taxonomy" id="1219045"/>
    <lineage>
        <taxon>Bacteria</taxon>
        <taxon>Pseudomonadati</taxon>
        <taxon>Pseudomonadota</taxon>
        <taxon>Alphaproteobacteria</taxon>
        <taxon>Sphingomonadales</taxon>
        <taxon>Sphingomonadaceae</taxon>
        <taxon>Sphingobium</taxon>
    </lineage>
</organism>
<feature type="domain" description="CAAX prenyl protease 2/Lysostaphin resistance protein A-like" evidence="2">
    <location>
        <begin position="137"/>
        <end position="237"/>
    </location>
</feature>
<gene>
    <name evidence="3" type="ORF">BV98_002898</name>
</gene>
<dbReference type="InterPro" id="IPR042150">
    <property type="entry name" value="MmRce1-like"/>
</dbReference>
<evidence type="ECO:0000313" key="4">
    <source>
        <dbReference type="Proteomes" id="UP000024284"/>
    </source>
</evidence>
<dbReference type="STRING" id="76947.GCA_002080435_01495"/>
<dbReference type="AlphaFoldDB" id="A0A086P7E4"/>
<dbReference type="PANTHER" id="PTHR35797">
    <property type="entry name" value="PROTEASE-RELATED"/>
    <property type="match status" value="1"/>
</dbReference>
<dbReference type="Pfam" id="PF02517">
    <property type="entry name" value="Rce1-like"/>
    <property type="match status" value="1"/>
</dbReference>
<dbReference type="GO" id="GO:0080120">
    <property type="term" value="P:CAAX-box protein maturation"/>
    <property type="evidence" value="ECO:0007669"/>
    <property type="project" value="UniProtKB-ARBA"/>
</dbReference>
<dbReference type="PANTHER" id="PTHR35797:SF1">
    <property type="entry name" value="PROTEASE"/>
    <property type="match status" value="1"/>
</dbReference>
<feature type="transmembrane region" description="Helical" evidence="1">
    <location>
        <begin position="225"/>
        <end position="246"/>
    </location>
</feature>
<feature type="transmembrane region" description="Helical" evidence="1">
    <location>
        <begin position="167"/>
        <end position="186"/>
    </location>
</feature>
<keyword evidence="1" id="KW-1133">Transmembrane helix</keyword>
<comment type="caution">
    <text evidence="3">The sequence shown here is derived from an EMBL/GenBank/DDBJ whole genome shotgun (WGS) entry which is preliminary data.</text>
</comment>
<feature type="transmembrane region" description="Helical" evidence="1">
    <location>
        <begin position="258"/>
        <end position="274"/>
    </location>
</feature>
<evidence type="ECO:0000313" key="3">
    <source>
        <dbReference type="EMBL" id="KFG89312.1"/>
    </source>
</evidence>
<accession>A0A086P7E4</accession>